<dbReference type="Proteomes" id="UP000799755">
    <property type="component" value="Unassembled WGS sequence"/>
</dbReference>
<evidence type="ECO:0000313" key="1">
    <source>
        <dbReference type="EMBL" id="KAF2476826.1"/>
    </source>
</evidence>
<dbReference type="EMBL" id="MU003493">
    <property type="protein sequence ID" value="KAF2476826.1"/>
    <property type="molecule type" value="Genomic_DNA"/>
</dbReference>
<reference evidence="1" key="1">
    <citation type="journal article" date="2020" name="Stud. Mycol.">
        <title>101 Dothideomycetes genomes: a test case for predicting lifestyles and emergence of pathogens.</title>
        <authorList>
            <person name="Haridas S."/>
            <person name="Albert R."/>
            <person name="Binder M."/>
            <person name="Bloem J."/>
            <person name="Labutti K."/>
            <person name="Salamov A."/>
            <person name="Andreopoulos B."/>
            <person name="Baker S."/>
            <person name="Barry K."/>
            <person name="Bills G."/>
            <person name="Bluhm B."/>
            <person name="Cannon C."/>
            <person name="Castanera R."/>
            <person name="Culley D."/>
            <person name="Daum C."/>
            <person name="Ezra D."/>
            <person name="Gonzalez J."/>
            <person name="Henrissat B."/>
            <person name="Kuo A."/>
            <person name="Liang C."/>
            <person name="Lipzen A."/>
            <person name="Lutzoni F."/>
            <person name="Magnuson J."/>
            <person name="Mondo S."/>
            <person name="Nolan M."/>
            <person name="Ohm R."/>
            <person name="Pangilinan J."/>
            <person name="Park H.-J."/>
            <person name="Ramirez L."/>
            <person name="Alfaro M."/>
            <person name="Sun H."/>
            <person name="Tritt A."/>
            <person name="Yoshinaga Y."/>
            <person name="Zwiers L.-H."/>
            <person name="Turgeon B."/>
            <person name="Goodwin S."/>
            <person name="Spatafora J."/>
            <person name="Crous P."/>
            <person name="Grigoriev I."/>
        </authorList>
    </citation>
    <scope>NUCLEOTIDE SEQUENCE</scope>
    <source>
        <strain evidence="1">ATCC 200398</strain>
    </source>
</reference>
<gene>
    <name evidence="1" type="ORF">BDR25DRAFT_338967</name>
</gene>
<protein>
    <submittedName>
        <fullName evidence="1">Uncharacterized protein</fullName>
    </submittedName>
</protein>
<name>A0ACB6REC0_9PLEO</name>
<keyword evidence="2" id="KW-1185">Reference proteome</keyword>
<accession>A0ACB6REC0</accession>
<sequence>MWFPLLSVALITLFFGDLLAQKLTPSSGTITKSPRVEHCPFDVKASLAPDVTSLQVTYTAAGSQKALWSQTEVKCYTRILFEFEDSNYSITVQEIEYQGKFQGNGEGKIEALLAWDRDFGPTRFTPITLSSSVSTAIARNTSHATPSECIGWDGMFVKDAKVNLQTTFSGSAADFGTNGVLTQRLKFSWVDPKLACSAHCLFRDIDGGVYDPEKCK</sequence>
<comment type="caution">
    <text evidence="1">The sequence shown here is derived from an EMBL/GenBank/DDBJ whole genome shotgun (WGS) entry which is preliminary data.</text>
</comment>
<organism evidence="1 2">
    <name type="scientific">Lindgomyces ingoldianus</name>
    <dbReference type="NCBI Taxonomy" id="673940"/>
    <lineage>
        <taxon>Eukaryota</taxon>
        <taxon>Fungi</taxon>
        <taxon>Dikarya</taxon>
        <taxon>Ascomycota</taxon>
        <taxon>Pezizomycotina</taxon>
        <taxon>Dothideomycetes</taxon>
        <taxon>Pleosporomycetidae</taxon>
        <taxon>Pleosporales</taxon>
        <taxon>Lindgomycetaceae</taxon>
        <taxon>Lindgomyces</taxon>
    </lineage>
</organism>
<evidence type="ECO:0000313" key="2">
    <source>
        <dbReference type="Proteomes" id="UP000799755"/>
    </source>
</evidence>
<proteinExistence type="predicted"/>